<dbReference type="KEGG" id="paco:AACT_2185"/>
<protein>
    <submittedName>
        <fullName evidence="2">Uncharacterized protein</fullName>
    </submittedName>
</protein>
<keyword evidence="1" id="KW-1133">Transmembrane helix</keyword>
<dbReference type="Proteomes" id="UP000503483">
    <property type="component" value="Chromosome"/>
</dbReference>
<keyword evidence="3" id="KW-1185">Reference proteome</keyword>
<accession>A0A6M8ECS3</accession>
<evidence type="ECO:0000313" key="2">
    <source>
        <dbReference type="EMBL" id="QKE29313.1"/>
    </source>
</evidence>
<dbReference type="RefSeq" id="WP_172126932.1">
    <property type="nucleotide sequence ID" value="NZ_CP042652.1"/>
</dbReference>
<evidence type="ECO:0000313" key="3">
    <source>
        <dbReference type="Proteomes" id="UP000503483"/>
    </source>
</evidence>
<sequence>MLTYINNKFANASLKTKIELYLLPLLLLYLLYYFSSSFFVLEEPIAIKNKINFKEYENKKFQSSFLEFFSNLENRAKENNIEILSLNNKKNIVDLKIEAKIEQLPLFIKEIENINSFTKINLITMSDKKDLNAHFFDLKIDLNKFYIKKFEKIKPIVKKKSEIAKEIKITKIPIPQNNYELKAIIAEYILINDIWLKEGEIIDGFKVNEINRNSIVLENKNKKIRLELADEEYLKNIY</sequence>
<evidence type="ECO:0000256" key="1">
    <source>
        <dbReference type="SAM" id="Phobius"/>
    </source>
</evidence>
<keyword evidence="1" id="KW-0472">Membrane</keyword>
<name>A0A6M8ECS3_9BACT</name>
<proteinExistence type="predicted"/>
<reference evidence="2 3" key="1">
    <citation type="submission" date="2019-08" db="EMBL/GenBank/DDBJ databases">
        <title>Complete genome sequence of Arcobacter acticola.</title>
        <authorList>
            <person name="Miller W."/>
        </authorList>
    </citation>
    <scope>NUCLEOTIDE SEQUENCE [LARGE SCALE GENOMIC DNA]</scope>
    <source>
        <strain evidence="2 3">KCTC 52212</strain>
    </source>
</reference>
<feature type="transmembrane region" description="Helical" evidence="1">
    <location>
        <begin position="20"/>
        <end position="41"/>
    </location>
</feature>
<organism evidence="2 3">
    <name type="scientific">Arcobacter acticola</name>
    <dbReference type="NCBI Taxonomy" id="1849015"/>
    <lineage>
        <taxon>Bacteria</taxon>
        <taxon>Pseudomonadati</taxon>
        <taxon>Campylobacterota</taxon>
        <taxon>Epsilonproteobacteria</taxon>
        <taxon>Campylobacterales</taxon>
        <taxon>Arcobacteraceae</taxon>
        <taxon>Arcobacter</taxon>
    </lineage>
</organism>
<keyword evidence="1" id="KW-0812">Transmembrane</keyword>
<dbReference type="EMBL" id="CP042652">
    <property type="protein sequence ID" value="QKE29313.1"/>
    <property type="molecule type" value="Genomic_DNA"/>
</dbReference>
<dbReference type="AlphaFoldDB" id="A0A6M8ECS3"/>
<gene>
    <name evidence="2" type="ORF">AACT_2185</name>
</gene>